<keyword evidence="2" id="KW-1185">Reference proteome</keyword>
<name>A0AAV4BPL8_9GAST</name>
<comment type="caution">
    <text evidence="1">The sequence shown here is derived from an EMBL/GenBank/DDBJ whole genome shotgun (WGS) entry which is preliminary data.</text>
</comment>
<dbReference type="AlphaFoldDB" id="A0AAV4BPL8"/>
<sequence length="102" mass="12104">MYSTIERFSIRKCILTNVQTKQISRIQTDENQRKKKRSWSKVYHFAMEGMRECVCKSFLLSTLNINHCPADNTCLKRNESGVCWGGWPRSTRRMEVKQQRSK</sequence>
<dbReference type="EMBL" id="BLXT01005315">
    <property type="protein sequence ID" value="GFO22054.1"/>
    <property type="molecule type" value="Genomic_DNA"/>
</dbReference>
<evidence type="ECO:0000313" key="1">
    <source>
        <dbReference type="EMBL" id="GFO22054.1"/>
    </source>
</evidence>
<evidence type="ECO:0000313" key="2">
    <source>
        <dbReference type="Proteomes" id="UP000735302"/>
    </source>
</evidence>
<gene>
    <name evidence="1" type="ORF">PoB_004855900</name>
</gene>
<accession>A0AAV4BPL8</accession>
<organism evidence="1 2">
    <name type="scientific">Plakobranchus ocellatus</name>
    <dbReference type="NCBI Taxonomy" id="259542"/>
    <lineage>
        <taxon>Eukaryota</taxon>
        <taxon>Metazoa</taxon>
        <taxon>Spiralia</taxon>
        <taxon>Lophotrochozoa</taxon>
        <taxon>Mollusca</taxon>
        <taxon>Gastropoda</taxon>
        <taxon>Heterobranchia</taxon>
        <taxon>Euthyneura</taxon>
        <taxon>Panpulmonata</taxon>
        <taxon>Sacoglossa</taxon>
        <taxon>Placobranchoidea</taxon>
        <taxon>Plakobranchidae</taxon>
        <taxon>Plakobranchus</taxon>
    </lineage>
</organism>
<proteinExistence type="predicted"/>
<dbReference type="Proteomes" id="UP000735302">
    <property type="component" value="Unassembled WGS sequence"/>
</dbReference>
<reference evidence="1 2" key="1">
    <citation type="journal article" date="2021" name="Elife">
        <title>Chloroplast acquisition without the gene transfer in kleptoplastic sea slugs, Plakobranchus ocellatus.</title>
        <authorList>
            <person name="Maeda T."/>
            <person name="Takahashi S."/>
            <person name="Yoshida T."/>
            <person name="Shimamura S."/>
            <person name="Takaki Y."/>
            <person name="Nagai Y."/>
            <person name="Toyoda A."/>
            <person name="Suzuki Y."/>
            <person name="Arimoto A."/>
            <person name="Ishii H."/>
            <person name="Satoh N."/>
            <person name="Nishiyama T."/>
            <person name="Hasebe M."/>
            <person name="Maruyama T."/>
            <person name="Minagawa J."/>
            <person name="Obokata J."/>
            <person name="Shigenobu S."/>
        </authorList>
    </citation>
    <scope>NUCLEOTIDE SEQUENCE [LARGE SCALE GENOMIC DNA]</scope>
</reference>
<protein>
    <submittedName>
        <fullName evidence="1">Uncharacterized protein</fullName>
    </submittedName>
</protein>